<dbReference type="PIR" id="D82858">
    <property type="entry name" value="D82858"/>
</dbReference>
<dbReference type="HOGENOM" id="CLU_3105499_0_0_6"/>
<gene>
    <name evidence="1" type="ordered locus">XF_0013</name>
</gene>
<dbReference type="STRING" id="160492.XF_0013"/>
<evidence type="ECO:0000313" key="1">
    <source>
        <dbReference type="EMBL" id="AAF82826.1"/>
    </source>
</evidence>
<dbReference type="KEGG" id="xfa:XF_0013"/>
<reference evidence="1 2" key="1">
    <citation type="journal article" date="2000" name="Nature">
        <title>The genome sequence of the plant pathogen Xylella fastidiosa.</title>
        <authorList>
            <person name="Simpson A.J."/>
            <person name="Reinach F.C."/>
            <person name="Arruda P."/>
            <person name="Abreu F.A."/>
            <person name="Acencio M."/>
            <person name="Alvarenga R."/>
            <person name="Alves L.M."/>
            <person name="Araya J.E."/>
            <person name="Baia G.S."/>
            <person name="Baptista C.S."/>
            <person name="Barros M.H."/>
            <person name="Bonaccorsi E.D."/>
            <person name="Bordin S."/>
            <person name="Bove J.M."/>
            <person name="Briones M.R."/>
            <person name="Bueno M.R."/>
            <person name="Camargo A.A."/>
            <person name="Camargo L.E."/>
            <person name="Carraro D.M."/>
            <person name="Carrer H."/>
            <person name="Colauto N.B."/>
            <person name="Colombo C."/>
            <person name="Costa F.F."/>
            <person name="Costa M.C."/>
            <person name="Costa-Neto C.M."/>
            <person name="Coutinho L.L."/>
            <person name="Cristofani M."/>
            <person name="Dias-Neto E."/>
            <person name="Docena C."/>
            <person name="El-Dorry H."/>
            <person name="Facincani A.P."/>
            <person name="Ferreira A.J."/>
            <person name="Ferreira V.C."/>
            <person name="Ferro J.A."/>
            <person name="Fraga J.S."/>
            <person name="Franca S.C."/>
            <person name="Franco M.C."/>
            <person name="Frohme M."/>
            <person name="Furlan L.R."/>
            <person name="Garnier M."/>
            <person name="Goldman G.H."/>
            <person name="Goldman M.H."/>
            <person name="Gomes S.L."/>
            <person name="Gruber A."/>
            <person name="Ho P.L."/>
            <person name="Hoheisel J.D."/>
            <person name="Junqueira M.L."/>
            <person name="Kemper E.L."/>
            <person name="Kitajima J.P."/>
            <person name="Krieger J.E."/>
            <person name="Kuramae E.E."/>
            <person name="Laigret F."/>
            <person name="Lambais M.R."/>
            <person name="Leite L.C."/>
            <person name="Lemos E.G."/>
            <person name="Lemos M.V."/>
            <person name="Lopes S.A."/>
            <person name="Lopes C.R."/>
            <person name="Machado J.A."/>
            <person name="Machado M.A."/>
            <person name="Madeira A.M."/>
            <person name="Madeira H.M."/>
            <person name="Marino C.L."/>
            <person name="Marques M.V."/>
            <person name="Martins E.A."/>
            <person name="Martins E.M."/>
            <person name="Matsukuma A.Y."/>
            <person name="Menck C.F."/>
            <person name="Miracca E.C."/>
            <person name="Miyaki C.Y."/>
            <person name="Monteriro-Vitorello C.B."/>
            <person name="Moon D.H."/>
            <person name="Nagai M.A."/>
            <person name="Nascimento A.L."/>
            <person name="Netto L.E."/>
            <person name="Nhani A.Jr."/>
            <person name="Nobrega F.G."/>
            <person name="Nunes L.R."/>
            <person name="Oliveira M.A."/>
            <person name="de Oliveira M.C."/>
            <person name="de Oliveira R.C."/>
            <person name="Palmieri D.A."/>
            <person name="Paris A."/>
            <person name="Peixoto B.R."/>
            <person name="Pereira G.A."/>
            <person name="Pereira H.A.Jr."/>
            <person name="Pesquero J.B."/>
            <person name="Quaggio R.B."/>
            <person name="Roberto P.G."/>
            <person name="Rodrigues V."/>
            <person name="de M Rosa A.J."/>
            <person name="de Rosa V.E.Jr."/>
            <person name="de Sa R.G."/>
            <person name="Santelli R.V."/>
            <person name="Sawasaki H.E."/>
            <person name="da Silva A.C."/>
            <person name="da Silva A.M."/>
            <person name="da Silva F.R."/>
            <person name="da Silva W.A.Jr."/>
            <person name="da Silveira J.F."/>
            <person name="Silvestri M.L."/>
            <person name="Siqueira W.J."/>
            <person name="de Souza A.A."/>
            <person name="de Souza A.P."/>
            <person name="Terenzi M.F."/>
            <person name="Truffi D."/>
            <person name="Tsai S.M."/>
            <person name="Tsuhako M.H."/>
            <person name="Vallada H."/>
            <person name="Van Sluys M.A."/>
            <person name="Verjovski-Almeida S."/>
            <person name="Vettore A.L."/>
            <person name="Zago M.A."/>
            <person name="Zatz M."/>
            <person name="Meidanis J."/>
            <person name="Setubal J.C."/>
        </authorList>
    </citation>
    <scope>NUCLEOTIDE SEQUENCE [LARGE SCALE GENOMIC DNA]</scope>
    <source>
        <strain evidence="1 2">9a5c</strain>
    </source>
</reference>
<proteinExistence type="predicted"/>
<organism evidence="1 2">
    <name type="scientific">Xylella fastidiosa (strain 9a5c)</name>
    <dbReference type="NCBI Taxonomy" id="160492"/>
    <lineage>
        <taxon>Bacteria</taxon>
        <taxon>Pseudomonadati</taxon>
        <taxon>Pseudomonadota</taxon>
        <taxon>Gammaproteobacteria</taxon>
        <taxon>Lysobacterales</taxon>
        <taxon>Lysobacteraceae</taxon>
        <taxon>Xylella</taxon>
    </lineage>
</organism>
<sequence length="51" mass="5862">MAFSFNVLDKAPLLPNEYSLRIGYIDRNVNSARLLNLFVDGLNTQYAPVWM</sequence>
<protein>
    <submittedName>
        <fullName evidence="1">Uncharacterized protein</fullName>
    </submittedName>
</protein>
<name>Q9PHD1_XYLFA</name>
<evidence type="ECO:0000313" key="2">
    <source>
        <dbReference type="Proteomes" id="UP000000812"/>
    </source>
</evidence>
<accession>Q9PHD1</accession>
<dbReference type="Proteomes" id="UP000000812">
    <property type="component" value="Chromosome"/>
</dbReference>
<dbReference type="EMBL" id="AE003849">
    <property type="protein sequence ID" value="AAF82826.1"/>
    <property type="molecule type" value="Genomic_DNA"/>
</dbReference>
<dbReference type="AlphaFoldDB" id="Q9PHD1"/>